<proteinExistence type="inferred from homology"/>
<dbReference type="GO" id="GO:0008832">
    <property type="term" value="F:dGTPase activity"/>
    <property type="evidence" value="ECO:0007669"/>
    <property type="project" value="TreeGrafter"/>
</dbReference>
<evidence type="ECO:0000313" key="4">
    <source>
        <dbReference type="Proteomes" id="UP000887574"/>
    </source>
</evidence>
<feature type="region of interest" description="Disordered" evidence="2">
    <location>
        <begin position="158"/>
        <end position="277"/>
    </location>
</feature>
<sequence>MLKLLCSHSSKTRKVSPSPPPDHKKKSKHKQKKSKKTKSKSRDHGSSSRRSSGNSYDSEPESSAESTTSTAKDIPKKKHKRAKEGKKSRWEPLPLDIIEDYKQDNDPFRPLTEFVGDRLKLAKEVLKSVNMDTVNEILPEFKLEKPAIPVDKITKKVRTKEERRKKCREKIVTKDPEELEDEKPSTSLSNVPKEIEMPNLQAVSPFSSSRSISSGREIADSTGADNQNQVEVEKEVETEDLKESTDSRQSLPQQVPAISTTTGIDCTDDEDNDSEEYPEYPEVYSLADCFVKELAESSPQLNITANDELCVVIAALVHDLGHGPFSHLYEEFLHVANPSAKFRHETNSTRILELMFKNNSQLKQALDEYLDEEDYEFIYELIDPPPPPFILNGEWKLRGRPVEKSFLYDIVSNKHDGLDVDKFDYFLRDSKLGNLPIPFSMTTVGRIRDNCKALFDDQLGYKRLVFAEKNLDEIKDAFESRVKLHDRLYHHKTCIAAEILLIEALRLADPHLKIRGGSKALCLSTVFLDPLAFLKLDDRIIYQIMMSEDKSMLPAQNLLSQLQLRRFPRYVCSISLDNYEHLPTTPEEVKRGILLQSKLLSDSDVIVKVHCIHRGLGAFNSPLAFVRVYNRGHQVATSSTKLISKTWLKYNTLPMGGKGVANIYAPFDTTEAILKELQTAANTYEALQSSSEVEFLLNLN</sequence>
<feature type="compositionally biased region" description="Polar residues" evidence="2">
    <location>
        <begin position="247"/>
        <end position="264"/>
    </location>
</feature>
<dbReference type="AlphaFoldDB" id="A0A915EFQ0"/>
<feature type="compositionally biased region" description="Basic and acidic residues" evidence="2">
    <location>
        <begin position="231"/>
        <end position="246"/>
    </location>
</feature>
<feature type="compositionally biased region" description="Acidic residues" evidence="2">
    <location>
        <begin position="266"/>
        <end position="277"/>
    </location>
</feature>
<dbReference type="CDD" id="cd00077">
    <property type="entry name" value="HDc"/>
    <property type="match status" value="1"/>
</dbReference>
<feature type="compositionally biased region" description="Low complexity" evidence="2">
    <location>
        <begin position="48"/>
        <end position="71"/>
    </location>
</feature>
<dbReference type="PANTHER" id="PTHR11373:SF4">
    <property type="entry name" value="DEOXYNUCLEOSIDE TRIPHOSPHATE TRIPHOSPHOHYDROLASE SAMHD1"/>
    <property type="match status" value="1"/>
</dbReference>
<feature type="compositionally biased region" description="Basic residues" evidence="2">
    <location>
        <begin position="23"/>
        <end position="39"/>
    </location>
</feature>
<dbReference type="GO" id="GO:0006203">
    <property type="term" value="P:dGTP catabolic process"/>
    <property type="evidence" value="ECO:0007669"/>
    <property type="project" value="TreeGrafter"/>
</dbReference>
<feature type="compositionally biased region" description="Low complexity" evidence="2">
    <location>
        <begin position="204"/>
        <end position="214"/>
    </location>
</feature>
<name>A0A915EFQ0_9BILA</name>
<feature type="domain" description="HD" evidence="3">
    <location>
        <begin position="299"/>
        <end position="359"/>
    </location>
</feature>
<dbReference type="Pfam" id="PF01966">
    <property type="entry name" value="HD"/>
    <property type="match status" value="1"/>
</dbReference>
<evidence type="ECO:0000259" key="3">
    <source>
        <dbReference type="Pfam" id="PF01966"/>
    </source>
</evidence>
<keyword evidence="4" id="KW-1185">Reference proteome</keyword>
<accession>A0A915EFQ0</accession>
<dbReference type="Proteomes" id="UP000887574">
    <property type="component" value="Unplaced"/>
</dbReference>
<feature type="compositionally biased region" description="Basic and acidic residues" evidence="2">
    <location>
        <begin position="159"/>
        <end position="176"/>
    </location>
</feature>
<dbReference type="SUPFAM" id="SSF109604">
    <property type="entry name" value="HD-domain/PDEase-like"/>
    <property type="match status" value="1"/>
</dbReference>
<feature type="compositionally biased region" description="Basic residues" evidence="2">
    <location>
        <begin position="75"/>
        <end position="84"/>
    </location>
</feature>
<reference evidence="5" key="1">
    <citation type="submission" date="2022-11" db="UniProtKB">
        <authorList>
            <consortium name="WormBaseParasite"/>
        </authorList>
    </citation>
    <scope>IDENTIFICATION</scope>
</reference>
<dbReference type="InterPro" id="IPR003607">
    <property type="entry name" value="HD/PDEase_dom"/>
</dbReference>
<evidence type="ECO:0000256" key="2">
    <source>
        <dbReference type="SAM" id="MobiDB-lite"/>
    </source>
</evidence>
<evidence type="ECO:0000313" key="5">
    <source>
        <dbReference type="WBParaSite" id="jg4840"/>
    </source>
</evidence>
<comment type="similarity">
    <text evidence="1">Belongs to the SAMHD1 family.</text>
</comment>
<organism evidence="4 5">
    <name type="scientific">Ditylenchus dipsaci</name>
    <dbReference type="NCBI Taxonomy" id="166011"/>
    <lineage>
        <taxon>Eukaryota</taxon>
        <taxon>Metazoa</taxon>
        <taxon>Ecdysozoa</taxon>
        <taxon>Nematoda</taxon>
        <taxon>Chromadorea</taxon>
        <taxon>Rhabditida</taxon>
        <taxon>Tylenchina</taxon>
        <taxon>Tylenchomorpha</taxon>
        <taxon>Sphaerularioidea</taxon>
        <taxon>Anguinidae</taxon>
        <taxon>Anguininae</taxon>
        <taxon>Ditylenchus</taxon>
    </lineage>
</organism>
<protein>
    <submittedName>
        <fullName evidence="5">HD domain-containing protein</fullName>
    </submittedName>
</protein>
<dbReference type="InterPro" id="IPR006674">
    <property type="entry name" value="HD_domain"/>
</dbReference>
<dbReference type="Gene3D" id="1.10.3210.10">
    <property type="entry name" value="Hypothetical protein af1432"/>
    <property type="match status" value="1"/>
</dbReference>
<dbReference type="PANTHER" id="PTHR11373">
    <property type="entry name" value="DEOXYNUCLEOSIDE TRIPHOSPHATE TRIPHOSPHOHYDROLASE"/>
    <property type="match status" value="1"/>
</dbReference>
<dbReference type="InterPro" id="IPR050135">
    <property type="entry name" value="dGTPase-like"/>
</dbReference>
<dbReference type="GO" id="GO:0005634">
    <property type="term" value="C:nucleus"/>
    <property type="evidence" value="ECO:0007669"/>
    <property type="project" value="TreeGrafter"/>
</dbReference>
<feature type="region of interest" description="Disordered" evidence="2">
    <location>
        <begin position="1"/>
        <end position="93"/>
    </location>
</feature>
<evidence type="ECO:0000256" key="1">
    <source>
        <dbReference type="ARBA" id="ARBA00005776"/>
    </source>
</evidence>
<dbReference type="WBParaSite" id="jg4840">
    <property type="protein sequence ID" value="jg4840"/>
    <property type="gene ID" value="jg4840"/>
</dbReference>